<dbReference type="EMBL" id="FWWT01000022">
    <property type="protein sequence ID" value="SMB95066.1"/>
    <property type="molecule type" value="Genomic_DNA"/>
</dbReference>
<dbReference type="SFLD" id="SFLDS00029">
    <property type="entry name" value="Radical_SAM"/>
    <property type="match status" value="1"/>
</dbReference>
<dbReference type="InterPro" id="IPR058240">
    <property type="entry name" value="rSAM_sf"/>
</dbReference>
<dbReference type="SFLD" id="SFLDG01082">
    <property type="entry name" value="B12-binding_domain_containing"/>
    <property type="match status" value="1"/>
</dbReference>
<evidence type="ECO:0000256" key="5">
    <source>
        <dbReference type="ARBA" id="ARBA00022691"/>
    </source>
</evidence>
<dbReference type="RefSeq" id="WP_084054131.1">
    <property type="nucleotide sequence ID" value="NZ_FWWT01000022.1"/>
</dbReference>
<keyword evidence="2 11" id="KW-0004">4Fe-4S</keyword>
<evidence type="ECO:0000313" key="15">
    <source>
        <dbReference type="EMBL" id="SMB95066.1"/>
    </source>
</evidence>
<dbReference type="SFLD" id="SFLDG01061">
    <property type="entry name" value="methylthiotransferase"/>
    <property type="match status" value="1"/>
</dbReference>
<comment type="subunit">
    <text evidence="11">Monomer.</text>
</comment>
<comment type="cofactor">
    <cofactor evidence="11">
        <name>[4Fe-4S] cluster</name>
        <dbReference type="ChEBI" id="CHEBI:49883"/>
    </cofactor>
    <text evidence="11">Binds 2 [4Fe-4S] clusters. One cluster is coordinated with 3 cysteines and an exchangeable S-adenosyl-L-methionine.</text>
</comment>
<keyword evidence="4 11" id="KW-0808">Transferase</keyword>
<evidence type="ECO:0000256" key="10">
    <source>
        <dbReference type="ARBA" id="ARBA00033765"/>
    </source>
</evidence>
<dbReference type="EC" id="2.8.4.3" evidence="10 11"/>
<evidence type="ECO:0000259" key="13">
    <source>
        <dbReference type="PROSITE" id="PS51449"/>
    </source>
</evidence>
<evidence type="ECO:0000256" key="6">
    <source>
        <dbReference type="ARBA" id="ARBA00022694"/>
    </source>
</evidence>
<feature type="binding site" evidence="11">
    <location>
        <position position="23"/>
    </location>
    <ligand>
        <name>[4Fe-4S] cluster</name>
        <dbReference type="ChEBI" id="CHEBI:49883"/>
        <label>1</label>
    </ligand>
</feature>
<dbReference type="PROSITE" id="PS01278">
    <property type="entry name" value="MTTASE_RADICAL"/>
    <property type="match status" value="1"/>
</dbReference>
<comment type="similarity">
    <text evidence="11">Belongs to the methylthiotransferase family. MiaB subfamily.</text>
</comment>
<dbReference type="Gene3D" id="3.80.30.20">
    <property type="entry name" value="tm_1862 like domain"/>
    <property type="match status" value="1"/>
</dbReference>
<dbReference type="GO" id="GO:0051539">
    <property type="term" value="F:4 iron, 4 sulfur cluster binding"/>
    <property type="evidence" value="ECO:0007669"/>
    <property type="project" value="UniProtKB-UniRule"/>
</dbReference>
<dbReference type="InterPro" id="IPR006638">
    <property type="entry name" value="Elp3/MiaA/NifB-like_rSAM"/>
</dbReference>
<dbReference type="InterPro" id="IPR006463">
    <property type="entry name" value="MiaB_methiolase"/>
</dbReference>
<dbReference type="SMART" id="SM00729">
    <property type="entry name" value="Elp3"/>
    <property type="match status" value="1"/>
</dbReference>
<dbReference type="GO" id="GO:0035597">
    <property type="term" value="F:tRNA-2-methylthio-N(6)-dimethylallyladenosine(37) synthase activity"/>
    <property type="evidence" value="ECO:0007669"/>
    <property type="project" value="UniProtKB-EC"/>
</dbReference>
<sequence>MQNGNNFEIEEHAQTYYIQTFGCQMNERDTEILAGMLEQLSYSPSASIEKADIILINTCCIREKAESKALSQIGELKKFKNNNPHLIIGVCGCMAQQEEKAKEIMRSLPYVDFILGTHNIHELPDVVKKIWAEKQNYVLVWDQEKEIIENLPYKNKFSYKALVNITYGCNNFCTYCIVPYVRGRERSRQSEYILKEIRDMVNDGVVEIMLLGQNVNSYGKDFTEIEYDFSDLISDINEIEGLKRIRYMTSHPRDFNLKLIKTIAKCEKVCQHFHLPVQAGSDKILAKMNRGYTQETYLKLVDNIRKFNPNATITTDIIVGFPGETDEDFLETLNLVKKVKFDSAYTFVYSPRKGTPAANFPDQIPLAIKKERLQTLNQIINEHSREKSEQYLNKVYEVLVEGHSKNNDQMLSGRTESAKNVIFSGDDELIGKIVPVLITEAQTWILKGELQ</sequence>
<dbReference type="HAMAP" id="MF_01864">
    <property type="entry name" value="tRNA_metthiotr_MiaB"/>
    <property type="match status" value="1"/>
</dbReference>
<dbReference type="Pfam" id="PF00919">
    <property type="entry name" value="UPF0004"/>
    <property type="match status" value="1"/>
</dbReference>
<proteinExistence type="inferred from homology"/>
<feature type="binding site" evidence="11">
    <location>
        <position position="176"/>
    </location>
    <ligand>
        <name>[4Fe-4S] cluster</name>
        <dbReference type="ChEBI" id="CHEBI:49883"/>
        <label>2</label>
        <note>4Fe-4S-S-AdoMet</note>
    </ligand>
</feature>
<dbReference type="PROSITE" id="PS50926">
    <property type="entry name" value="TRAM"/>
    <property type="match status" value="1"/>
</dbReference>
<comment type="subcellular location">
    <subcellularLocation>
        <location evidence="11">Cytoplasm</location>
    </subcellularLocation>
</comment>
<dbReference type="NCBIfam" id="TIGR01574">
    <property type="entry name" value="miaB-methiolase"/>
    <property type="match status" value="1"/>
</dbReference>
<evidence type="ECO:0000256" key="2">
    <source>
        <dbReference type="ARBA" id="ARBA00022485"/>
    </source>
</evidence>
<evidence type="ECO:0000259" key="14">
    <source>
        <dbReference type="PROSITE" id="PS51918"/>
    </source>
</evidence>
<dbReference type="CDD" id="cd01335">
    <property type="entry name" value="Radical_SAM"/>
    <property type="match status" value="1"/>
</dbReference>
<feature type="binding site" evidence="11">
    <location>
        <position position="173"/>
    </location>
    <ligand>
        <name>[4Fe-4S] cluster</name>
        <dbReference type="ChEBI" id="CHEBI:49883"/>
        <label>2</label>
        <note>4Fe-4S-S-AdoMet</note>
    </ligand>
</feature>
<keyword evidence="6 11" id="KW-0819">tRNA processing</keyword>
<reference evidence="15 16" key="1">
    <citation type="submission" date="2017-04" db="EMBL/GenBank/DDBJ databases">
        <authorList>
            <person name="Afonso C.L."/>
            <person name="Miller P.J."/>
            <person name="Scott M.A."/>
            <person name="Spackman E."/>
            <person name="Goraichik I."/>
            <person name="Dimitrov K.M."/>
            <person name="Suarez D.L."/>
            <person name="Swayne D.E."/>
        </authorList>
    </citation>
    <scope>NUCLEOTIDE SEQUENCE [LARGE SCALE GENOMIC DNA]</scope>
    <source>
        <strain evidence="15 16">DSM 11270</strain>
    </source>
</reference>
<dbReference type="Gene3D" id="3.40.50.12160">
    <property type="entry name" value="Methylthiotransferase, N-terminal domain"/>
    <property type="match status" value="1"/>
</dbReference>
<feature type="binding site" evidence="11">
    <location>
        <position position="59"/>
    </location>
    <ligand>
        <name>[4Fe-4S] cluster</name>
        <dbReference type="ChEBI" id="CHEBI:49883"/>
        <label>1</label>
    </ligand>
</feature>
<feature type="binding site" evidence="11">
    <location>
        <position position="93"/>
    </location>
    <ligand>
        <name>[4Fe-4S] cluster</name>
        <dbReference type="ChEBI" id="CHEBI:49883"/>
        <label>1</label>
    </ligand>
</feature>
<dbReference type="STRING" id="656914.SAMN00017405_0323"/>
<dbReference type="PROSITE" id="PS51918">
    <property type="entry name" value="RADICAL_SAM"/>
    <property type="match status" value="1"/>
</dbReference>
<dbReference type="PROSITE" id="PS51449">
    <property type="entry name" value="MTTASE_N"/>
    <property type="match status" value="1"/>
</dbReference>
<protein>
    <recommendedName>
        <fullName evidence="10 11">tRNA-2-methylthio-N(6)-dimethylallyladenosine synthase</fullName>
        <ecNumber evidence="10 11">2.8.4.3</ecNumber>
    </recommendedName>
    <alternativeName>
        <fullName evidence="11">(Dimethylallyl)adenosine tRNA methylthiotransferase MiaB</fullName>
    </alternativeName>
    <alternativeName>
        <fullName evidence="11">tRNA-i(6)A37 methylthiotransferase</fullName>
    </alternativeName>
</protein>
<dbReference type="OrthoDB" id="9805215at2"/>
<dbReference type="GO" id="GO:0046872">
    <property type="term" value="F:metal ion binding"/>
    <property type="evidence" value="ECO:0007669"/>
    <property type="project" value="UniProtKB-KW"/>
</dbReference>
<dbReference type="InterPro" id="IPR023404">
    <property type="entry name" value="rSAM_horseshoe"/>
</dbReference>
<evidence type="ECO:0000259" key="12">
    <source>
        <dbReference type="PROSITE" id="PS50926"/>
    </source>
</evidence>
<accession>A0A1W1VP17</accession>
<dbReference type="AlphaFoldDB" id="A0A1W1VP17"/>
<dbReference type="InterPro" id="IPR020612">
    <property type="entry name" value="Methylthiotransferase_CS"/>
</dbReference>
<evidence type="ECO:0000313" key="16">
    <source>
        <dbReference type="Proteomes" id="UP000192731"/>
    </source>
</evidence>
<keyword evidence="3 11" id="KW-0963">Cytoplasm</keyword>
<keyword evidence="9 11" id="KW-0411">Iron-sulfur</keyword>
<dbReference type="NCBIfam" id="TIGR00089">
    <property type="entry name" value="MiaB/RimO family radical SAM methylthiotransferase"/>
    <property type="match status" value="1"/>
</dbReference>
<evidence type="ECO:0000256" key="4">
    <source>
        <dbReference type="ARBA" id="ARBA00022679"/>
    </source>
</evidence>
<evidence type="ECO:0000256" key="8">
    <source>
        <dbReference type="ARBA" id="ARBA00023004"/>
    </source>
</evidence>
<comment type="catalytic activity">
    <reaction evidence="11">
        <text>N(6)-dimethylallyladenosine(37) in tRNA + (sulfur carrier)-SH + AH2 + 2 S-adenosyl-L-methionine = 2-methylsulfanyl-N(6)-dimethylallyladenosine(37) in tRNA + (sulfur carrier)-H + 5'-deoxyadenosine + L-methionine + A + S-adenosyl-L-homocysteine + 2 H(+)</text>
        <dbReference type="Rhea" id="RHEA:37067"/>
        <dbReference type="Rhea" id="RHEA-COMP:10375"/>
        <dbReference type="Rhea" id="RHEA-COMP:10376"/>
        <dbReference type="Rhea" id="RHEA-COMP:14737"/>
        <dbReference type="Rhea" id="RHEA-COMP:14739"/>
        <dbReference type="ChEBI" id="CHEBI:13193"/>
        <dbReference type="ChEBI" id="CHEBI:15378"/>
        <dbReference type="ChEBI" id="CHEBI:17319"/>
        <dbReference type="ChEBI" id="CHEBI:17499"/>
        <dbReference type="ChEBI" id="CHEBI:29917"/>
        <dbReference type="ChEBI" id="CHEBI:57844"/>
        <dbReference type="ChEBI" id="CHEBI:57856"/>
        <dbReference type="ChEBI" id="CHEBI:59789"/>
        <dbReference type="ChEBI" id="CHEBI:64428"/>
        <dbReference type="ChEBI" id="CHEBI:74415"/>
        <dbReference type="ChEBI" id="CHEBI:74417"/>
        <dbReference type="EC" id="2.8.4.3"/>
    </reaction>
</comment>
<dbReference type="Pfam" id="PF01938">
    <property type="entry name" value="TRAM"/>
    <property type="match status" value="1"/>
</dbReference>
<organism evidence="15 16">
    <name type="scientific">Desulfonispora thiosulfatigenes DSM 11270</name>
    <dbReference type="NCBI Taxonomy" id="656914"/>
    <lineage>
        <taxon>Bacteria</taxon>
        <taxon>Bacillati</taxon>
        <taxon>Bacillota</taxon>
        <taxon>Clostridia</taxon>
        <taxon>Eubacteriales</taxon>
        <taxon>Peptococcaceae</taxon>
        <taxon>Desulfonispora</taxon>
    </lineage>
</organism>
<dbReference type="FunFam" id="3.80.30.20:FF:000001">
    <property type="entry name" value="tRNA-2-methylthio-N(6)-dimethylallyladenosine synthase 2"/>
    <property type="match status" value="1"/>
</dbReference>
<dbReference type="GO" id="GO:0005829">
    <property type="term" value="C:cytosol"/>
    <property type="evidence" value="ECO:0007669"/>
    <property type="project" value="TreeGrafter"/>
</dbReference>
<dbReference type="Pfam" id="PF04055">
    <property type="entry name" value="Radical_SAM"/>
    <property type="match status" value="1"/>
</dbReference>
<evidence type="ECO:0000256" key="3">
    <source>
        <dbReference type="ARBA" id="ARBA00022490"/>
    </source>
</evidence>
<dbReference type="InterPro" id="IPR038135">
    <property type="entry name" value="Methylthiotransferase_N_sf"/>
</dbReference>
<dbReference type="InterPro" id="IPR007197">
    <property type="entry name" value="rSAM"/>
</dbReference>
<keyword evidence="5 11" id="KW-0949">S-adenosyl-L-methionine</keyword>
<feature type="domain" description="Radical SAM core" evidence="14">
    <location>
        <begin position="155"/>
        <end position="386"/>
    </location>
</feature>
<dbReference type="FunFam" id="3.40.50.12160:FF:000006">
    <property type="entry name" value="tRNA-2-methylthio-N(6)-dimethylallyladenosine synthase"/>
    <property type="match status" value="1"/>
</dbReference>
<feature type="binding site" evidence="11">
    <location>
        <position position="169"/>
    </location>
    <ligand>
        <name>[4Fe-4S] cluster</name>
        <dbReference type="ChEBI" id="CHEBI:49883"/>
        <label>2</label>
        <note>4Fe-4S-S-AdoMet</note>
    </ligand>
</feature>
<feature type="domain" description="MTTase N-terminal" evidence="13">
    <location>
        <begin position="14"/>
        <end position="132"/>
    </location>
</feature>
<dbReference type="SUPFAM" id="SSF102114">
    <property type="entry name" value="Radical SAM enzymes"/>
    <property type="match status" value="1"/>
</dbReference>
<evidence type="ECO:0000256" key="1">
    <source>
        <dbReference type="ARBA" id="ARBA00003234"/>
    </source>
</evidence>
<dbReference type="Proteomes" id="UP000192731">
    <property type="component" value="Unassembled WGS sequence"/>
</dbReference>
<keyword evidence="8 11" id="KW-0408">Iron</keyword>
<evidence type="ECO:0000256" key="7">
    <source>
        <dbReference type="ARBA" id="ARBA00022723"/>
    </source>
</evidence>
<keyword evidence="16" id="KW-1185">Reference proteome</keyword>
<dbReference type="PANTHER" id="PTHR43020:SF2">
    <property type="entry name" value="MITOCHONDRIAL TRNA METHYLTHIOTRANSFERASE CDK5RAP1"/>
    <property type="match status" value="1"/>
</dbReference>
<gene>
    <name evidence="11" type="primary">miaB</name>
    <name evidence="15" type="ORF">SAMN00017405_0323</name>
</gene>
<keyword evidence="7 11" id="KW-0479">Metal-binding</keyword>
<dbReference type="SFLD" id="SFLDF00273">
    <property type="entry name" value="(dimethylallyl)adenosine_tRNA"/>
    <property type="match status" value="1"/>
</dbReference>
<comment type="function">
    <text evidence="1 11">Catalyzes the methylthiolation of N6-(dimethylallyl)adenosine (i(6)A), leading to the formation of 2-methylthio-N6-(dimethylallyl)adenosine (ms(2)i(6)A) at position 37 in tRNAs that read codons beginning with uridine.</text>
</comment>
<evidence type="ECO:0000256" key="9">
    <source>
        <dbReference type="ARBA" id="ARBA00023014"/>
    </source>
</evidence>
<name>A0A1W1VP17_DESTI</name>
<feature type="domain" description="TRAM" evidence="12">
    <location>
        <begin position="389"/>
        <end position="451"/>
    </location>
</feature>
<dbReference type="InterPro" id="IPR005839">
    <property type="entry name" value="Methylthiotransferase"/>
</dbReference>
<dbReference type="PANTHER" id="PTHR43020">
    <property type="entry name" value="CDK5 REGULATORY SUBUNIT-ASSOCIATED PROTEIN 1"/>
    <property type="match status" value="1"/>
</dbReference>
<dbReference type="InterPro" id="IPR013848">
    <property type="entry name" value="Methylthiotransferase_N"/>
</dbReference>
<dbReference type="InterPro" id="IPR002792">
    <property type="entry name" value="TRAM_dom"/>
</dbReference>
<evidence type="ECO:0000256" key="11">
    <source>
        <dbReference type="HAMAP-Rule" id="MF_01864"/>
    </source>
</evidence>